<name>A0A5P1X4X3_9LACO</name>
<feature type="domain" description="Beta-lactamase-related" evidence="3">
    <location>
        <begin position="40"/>
        <end position="332"/>
    </location>
</feature>
<dbReference type="Gene3D" id="3.40.710.10">
    <property type="entry name" value="DD-peptidase/beta-lactamase superfamily"/>
    <property type="match status" value="1"/>
</dbReference>
<gene>
    <name evidence="4" type="ORF">F0161_04915</name>
</gene>
<dbReference type="OrthoDB" id="2151402at2"/>
<evidence type="ECO:0000313" key="4">
    <source>
        <dbReference type="EMBL" id="QER67257.1"/>
    </source>
</evidence>
<comment type="subcellular location">
    <subcellularLocation>
        <location evidence="1">Membrane</location>
    </subcellularLocation>
</comment>
<proteinExistence type="predicted"/>
<dbReference type="InterPro" id="IPR012338">
    <property type="entry name" value="Beta-lactam/transpept-like"/>
</dbReference>
<dbReference type="InterPro" id="IPR001466">
    <property type="entry name" value="Beta-lactam-related"/>
</dbReference>
<dbReference type="PANTHER" id="PTHR46825">
    <property type="entry name" value="D-ALANYL-D-ALANINE-CARBOXYPEPTIDASE/ENDOPEPTIDASE AMPH"/>
    <property type="match status" value="1"/>
</dbReference>
<dbReference type="AlphaFoldDB" id="A0A5P1X4X3"/>
<sequence length="349" mass="39536">MAKHVKKYLIVLLAILVVNVPVGLVEAATNTQKIQRITNQQFIGTLAIYRNGKLAEHVSEGYANEPKRIKNQLNTMYEIDSIQKLITGVLIMQQVEKHHLKLTDTLDRYFPSAKGGRHITIRQMLNMTSGLSMKESDMFNFLTDDNGIIRHDISVMTYNQANQGKWDYQPVNFVLLAGILEKVSHQTYHHLVHQQIIQRFKLKHTKFAYELPNSWNKTIGYQVPKNATGISYGQPYARSKALERDELGTGQLYMSVGDLYHVVHGIMRGKVIKKKNVPILYSKGSLSGYGGGLYNRPGRYKSNGAGYGFESTIRISKDGQDAVIILSNYEFPKMSISTLGDKIDREILK</sequence>
<dbReference type="EMBL" id="CP043939">
    <property type="protein sequence ID" value="QER67257.1"/>
    <property type="molecule type" value="Genomic_DNA"/>
</dbReference>
<evidence type="ECO:0000256" key="2">
    <source>
        <dbReference type="ARBA" id="ARBA00023136"/>
    </source>
</evidence>
<dbReference type="PANTHER" id="PTHR46825:SF11">
    <property type="entry name" value="PENICILLIN-BINDING PROTEIN 4"/>
    <property type="match status" value="1"/>
</dbReference>
<keyword evidence="2" id="KW-0472">Membrane</keyword>
<evidence type="ECO:0000256" key="1">
    <source>
        <dbReference type="ARBA" id="ARBA00004370"/>
    </source>
</evidence>
<dbReference type="Pfam" id="PF00144">
    <property type="entry name" value="Beta-lactamase"/>
    <property type="match status" value="1"/>
</dbReference>
<protein>
    <submittedName>
        <fullName evidence="4">Beta-lactamase family protein</fullName>
    </submittedName>
</protein>
<dbReference type="RefSeq" id="WP_150203893.1">
    <property type="nucleotide sequence ID" value="NZ_CP043939.1"/>
</dbReference>
<accession>A0A5P1X4X3</accession>
<keyword evidence="5" id="KW-1185">Reference proteome</keyword>
<organism evidence="4 5">
    <name type="scientific">Paucilactobacillus nenjiangensis</name>
    <dbReference type="NCBI Taxonomy" id="1296540"/>
    <lineage>
        <taxon>Bacteria</taxon>
        <taxon>Bacillati</taxon>
        <taxon>Bacillota</taxon>
        <taxon>Bacilli</taxon>
        <taxon>Lactobacillales</taxon>
        <taxon>Lactobacillaceae</taxon>
        <taxon>Paucilactobacillus</taxon>
    </lineage>
</organism>
<dbReference type="GO" id="GO:0016020">
    <property type="term" value="C:membrane"/>
    <property type="evidence" value="ECO:0007669"/>
    <property type="project" value="UniProtKB-SubCell"/>
</dbReference>
<dbReference type="SUPFAM" id="SSF56601">
    <property type="entry name" value="beta-lactamase/transpeptidase-like"/>
    <property type="match status" value="1"/>
</dbReference>
<evidence type="ECO:0000259" key="3">
    <source>
        <dbReference type="Pfam" id="PF00144"/>
    </source>
</evidence>
<dbReference type="InterPro" id="IPR050491">
    <property type="entry name" value="AmpC-like"/>
</dbReference>
<dbReference type="Proteomes" id="UP000325295">
    <property type="component" value="Chromosome"/>
</dbReference>
<dbReference type="KEGG" id="lnn:F0161_04915"/>
<reference evidence="4 5" key="1">
    <citation type="submission" date="2019-09" db="EMBL/GenBank/DDBJ databases">
        <title>Complete Genome Sequence of Lactobacillus nenjiangensis SH-Y15, isolated from sauerkraut.</title>
        <authorList>
            <person name="Yang H."/>
        </authorList>
    </citation>
    <scope>NUCLEOTIDE SEQUENCE [LARGE SCALE GENOMIC DNA]</scope>
    <source>
        <strain evidence="4 5">SH-Y15</strain>
    </source>
</reference>
<evidence type="ECO:0000313" key="5">
    <source>
        <dbReference type="Proteomes" id="UP000325295"/>
    </source>
</evidence>